<dbReference type="EMBL" id="JAMJPJ010000049">
    <property type="protein sequence ID" value="MCL7931653.1"/>
    <property type="molecule type" value="Genomic_DNA"/>
</dbReference>
<reference evidence="2" key="1">
    <citation type="submission" date="2022-05" db="EMBL/GenBank/DDBJ databases">
        <title>Halomonas geminus sp. nov. and Halomonas llamarensis sp. nov. isolated from high-altitude salars of the Atacama Desert.</title>
        <authorList>
            <person name="Hintersatz C."/>
            <person name="Rojas L.A."/>
            <person name="Wei T.-S."/>
            <person name="Kutschke S."/>
            <person name="Lehmann F."/>
            <person name="Jain R."/>
            <person name="Pollmann K."/>
        </authorList>
    </citation>
    <scope>NUCLEOTIDE SEQUENCE</scope>
    <source>
        <strain evidence="2">ATCHA</strain>
    </source>
</reference>
<evidence type="ECO:0000313" key="4">
    <source>
        <dbReference type="Proteomes" id="UP001165308"/>
    </source>
</evidence>
<feature type="compositionally biased region" description="Polar residues" evidence="1">
    <location>
        <begin position="1"/>
        <end position="18"/>
    </location>
</feature>
<sequence>MSQQPENPTAWWRSNQPARHTLRREDGSKVVLSESDLDAMMQRWDQVVREMESASAEQRQEVARYWDRAVNEMGVQQ</sequence>
<proteinExistence type="predicted"/>
<comment type="caution">
    <text evidence="2">The sequence shown here is derived from an EMBL/GenBank/DDBJ whole genome shotgun (WGS) entry which is preliminary data.</text>
</comment>
<accession>A0ABT0SUG9</accession>
<protein>
    <submittedName>
        <fullName evidence="2">Uncharacterized protein</fullName>
    </submittedName>
</protein>
<evidence type="ECO:0000313" key="3">
    <source>
        <dbReference type="EMBL" id="MCL7931653.1"/>
    </source>
</evidence>
<feature type="region of interest" description="Disordered" evidence="1">
    <location>
        <begin position="1"/>
        <end position="29"/>
    </location>
</feature>
<dbReference type="EMBL" id="JAMJPJ010000040">
    <property type="protein sequence ID" value="MCL7931484.1"/>
    <property type="molecule type" value="Genomic_DNA"/>
</dbReference>
<dbReference type="RefSeq" id="WP_250083980.1">
    <property type="nucleotide sequence ID" value="NZ_JAMJPJ010000040.1"/>
</dbReference>
<dbReference type="Proteomes" id="UP001165308">
    <property type="component" value="Unassembled WGS sequence"/>
</dbReference>
<gene>
    <name evidence="2" type="ORF">M8006_16110</name>
    <name evidence="3" type="ORF">M8006_16985</name>
</gene>
<organism evidence="2 4">
    <name type="scientific">Halomonas llamarensis</name>
    <dbReference type="NCBI Taxonomy" id="2945104"/>
    <lineage>
        <taxon>Bacteria</taxon>
        <taxon>Pseudomonadati</taxon>
        <taxon>Pseudomonadota</taxon>
        <taxon>Gammaproteobacteria</taxon>
        <taxon>Oceanospirillales</taxon>
        <taxon>Halomonadaceae</taxon>
        <taxon>Halomonas</taxon>
    </lineage>
</organism>
<name>A0ABT0SUG9_9GAMM</name>
<keyword evidence="4" id="KW-1185">Reference proteome</keyword>
<evidence type="ECO:0000313" key="2">
    <source>
        <dbReference type="EMBL" id="MCL7931484.1"/>
    </source>
</evidence>
<evidence type="ECO:0000256" key="1">
    <source>
        <dbReference type="SAM" id="MobiDB-lite"/>
    </source>
</evidence>